<name>A0AAW2MB08_9LAMI</name>
<sequence>MCMSSEYIFRTMVILGLSNSKRLIEMYLELLQLWNVGVRTHDNATNQVFIMRATFMWTVNDLPTYGMTSGWSNVGLMGVQFVWMTHRHSICSTVGTRSTLIVINSFSLRTIPTEGDEEKHLLRSSTLGNSSDSTCDTPSVITINSPNKFIFDP</sequence>
<dbReference type="Pfam" id="PF02992">
    <property type="entry name" value="Transposase_21"/>
    <property type="match status" value="1"/>
</dbReference>
<dbReference type="AlphaFoldDB" id="A0AAW2MB08"/>
<evidence type="ECO:0000313" key="1">
    <source>
        <dbReference type="EMBL" id="KAL0328089.1"/>
    </source>
</evidence>
<proteinExistence type="predicted"/>
<reference evidence="1" key="2">
    <citation type="journal article" date="2024" name="Plant">
        <title>Genomic evolution and insights into agronomic trait innovations of Sesamum species.</title>
        <authorList>
            <person name="Miao H."/>
            <person name="Wang L."/>
            <person name="Qu L."/>
            <person name="Liu H."/>
            <person name="Sun Y."/>
            <person name="Le M."/>
            <person name="Wang Q."/>
            <person name="Wei S."/>
            <person name="Zheng Y."/>
            <person name="Lin W."/>
            <person name="Duan Y."/>
            <person name="Cao H."/>
            <person name="Xiong S."/>
            <person name="Wang X."/>
            <person name="Wei L."/>
            <person name="Li C."/>
            <person name="Ma Q."/>
            <person name="Ju M."/>
            <person name="Zhao R."/>
            <person name="Li G."/>
            <person name="Mu C."/>
            <person name="Tian Q."/>
            <person name="Mei H."/>
            <person name="Zhang T."/>
            <person name="Gao T."/>
            <person name="Zhang H."/>
        </authorList>
    </citation>
    <scope>NUCLEOTIDE SEQUENCE</scope>
    <source>
        <strain evidence="1">KEN8</strain>
    </source>
</reference>
<dbReference type="InterPro" id="IPR004242">
    <property type="entry name" value="Transposase_21"/>
</dbReference>
<protein>
    <submittedName>
        <fullName evidence="1">Uncharacterized protein</fullName>
    </submittedName>
</protein>
<reference evidence="1" key="1">
    <citation type="submission" date="2020-06" db="EMBL/GenBank/DDBJ databases">
        <authorList>
            <person name="Li T."/>
            <person name="Hu X."/>
            <person name="Zhang T."/>
            <person name="Song X."/>
            <person name="Zhang H."/>
            <person name="Dai N."/>
            <person name="Sheng W."/>
            <person name="Hou X."/>
            <person name="Wei L."/>
        </authorList>
    </citation>
    <scope>NUCLEOTIDE SEQUENCE</scope>
    <source>
        <strain evidence="1">KEN8</strain>
        <tissue evidence="1">Leaf</tissue>
    </source>
</reference>
<gene>
    <name evidence="1" type="ORF">Scaly_2241500</name>
</gene>
<dbReference type="EMBL" id="JACGWM010000014">
    <property type="protein sequence ID" value="KAL0328089.1"/>
    <property type="molecule type" value="Genomic_DNA"/>
</dbReference>
<comment type="caution">
    <text evidence="1">The sequence shown here is derived from an EMBL/GenBank/DDBJ whole genome shotgun (WGS) entry which is preliminary data.</text>
</comment>
<accession>A0AAW2MB08</accession>
<organism evidence="1">
    <name type="scientific">Sesamum calycinum</name>
    <dbReference type="NCBI Taxonomy" id="2727403"/>
    <lineage>
        <taxon>Eukaryota</taxon>
        <taxon>Viridiplantae</taxon>
        <taxon>Streptophyta</taxon>
        <taxon>Embryophyta</taxon>
        <taxon>Tracheophyta</taxon>
        <taxon>Spermatophyta</taxon>
        <taxon>Magnoliopsida</taxon>
        <taxon>eudicotyledons</taxon>
        <taxon>Gunneridae</taxon>
        <taxon>Pentapetalae</taxon>
        <taxon>asterids</taxon>
        <taxon>lamiids</taxon>
        <taxon>Lamiales</taxon>
        <taxon>Pedaliaceae</taxon>
        <taxon>Sesamum</taxon>
    </lineage>
</organism>